<proteinExistence type="predicted"/>
<dbReference type="Proteomes" id="UP000041254">
    <property type="component" value="Unassembled WGS sequence"/>
</dbReference>
<reference evidence="2 3" key="1">
    <citation type="submission" date="2014-11" db="EMBL/GenBank/DDBJ databases">
        <authorList>
            <person name="Zhu J."/>
            <person name="Qi W."/>
            <person name="Song R."/>
        </authorList>
    </citation>
    <scope>NUCLEOTIDE SEQUENCE [LARGE SCALE GENOMIC DNA]</scope>
</reference>
<dbReference type="PhylomeDB" id="A0A0G4H1H8"/>
<feature type="compositionally biased region" description="Low complexity" evidence="1">
    <location>
        <begin position="8"/>
        <end position="20"/>
    </location>
</feature>
<dbReference type="VEuPathDB" id="CryptoDB:Vbra_19282"/>
<evidence type="ECO:0000256" key="1">
    <source>
        <dbReference type="SAM" id="MobiDB-lite"/>
    </source>
</evidence>
<keyword evidence="3" id="KW-1185">Reference proteome</keyword>
<name>A0A0G4H1H8_VITBC</name>
<organism evidence="2 3">
    <name type="scientific">Vitrella brassicaformis (strain CCMP3155)</name>
    <dbReference type="NCBI Taxonomy" id="1169540"/>
    <lineage>
        <taxon>Eukaryota</taxon>
        <taxon>Sar</taxon>
        <taxon>Alveolata</taxon>
        <taxon>Colpodellida</taxon>
        <taxon>Vitrellaceae</taxon>
        <taxon>Vitrella</taxon>
    </lineage>
</organism>
<accession>A0A0G4H1H8</accession>
<protein>
    <submittedName>
        <fullName evidence="2">Uncharacterized protein</fullName>
    </submittedName>
</protein>
<evidence type="ECO:0000313" key="3">
    <source>
        <dbReference type="Proteomes" id="UP000041254"/>
    </source>
</evidence>
<feature type="region of interest" description="Disordered" evidence="1">
    <location>
        <begin position="1"/>
        <end position="37"/>
    </location>
</feature>
<dbReference type="AlphaFoldDB" id="A0A0G4H1H8"/>
<feature type="compositionally biased region" description="Basic and acidic residues" evidence="1">
    <location>
        <begin position="26"/>
        <end position="35"/>
    </location>
</feature>
<sequence>MSSCRGDAATAASSASAGASVESDEERQRREESQRPLRKKISDTVIQDIDCRPVCCVVVFQEGLLSYMMAFLPINLMVQLARSIWEKAAPDLSDVTISSATKEERSFWQHVHLASIAQLAARLTRLTSITLRYPLGSPMWCFDVLVEMVERQHGAALETIIIEGVRLTGTARQTGARTHPPLPAPLDPPPTLHALTTIAGLTDDHWQLADRRWLMPSLAVARRERWGADRLGQFISTSHSLRRVDGSFRGGEWAGVFEGIPAAPAGQRGGPLSNLESIGTIVVEGSDPAGIDRLQEVMLARGCRGSLKQLHVEFDAGSGPTGRHVLSTKRPTHT</sequence>
<gene>
    <name evidence="2" type="ORF">Vbra_19282</name>
</gene>
<dbReference type="EMBL" id="CDMY01000938">
    <property type="protein sequence ID" value="CEM37457.1"/>
    <property type="molecule type" value="Genomic_DNA"/>
</dbReference>
<dbReference type="InParanoid" id="A0A0G4H1H8"/>
<feature type="region of interest" description="Disordered" evidence="1">
    <location>
        <begin position="314"/>
        <end position="334"/>
    </location>
</feature>
<evidence type="ECO:0000313" key="2">
    <source>
        <dbReference type="EMBL" id="CEM37457.1"/>
    </source>
</evidence>